<dbReference type="InterPro" id="IPR003591">
    <property type="entry name" value="Leu-rich_rpt_typical-subtyp"/>
</dbReference>
<accession>A0AAD7ZJJ1</accession>
<keyword evidence="7" id="KW-1185">Reference proteome</keyword>
<evidence type="ECO:0000313" key="6">
    <source>
        <dbReference type="EMBL" id="KAJ9581748.1"/>
    </source>
</evidence>
<dbReference type="AlphaFoldDB" id="A0AAD7ZJJ1"/>
<evidence type="ECO:0000256" key="2">
    <source>
        <dbReference type="ARBA" id="ARBA00022729"/>
    </source>
</evidence>
<protein>
    <submittedName>
        <fullName evidence="6">Uncharacterized protein</fullName>
    </submittedName>
</protein>
<dbReference type="Proteomes" id="UP001233999">
    <property type="component" value="Unassembled WGS sequence"/>
</dbReference>
<feature type="chain" id="PRO_5041998558" evidence="5">
    <location>
        <begin position="18"/>
        <end position="610"/>
    </location>
</feature>
<organism evidence="6 7">
    <name type="scientific">Diploptera punctata</name>
    <name type="common">Pacific beetle cockroach</name>
    <dbReference type="NCBI Taxonomy" id="6984"/>
    <lineage>
        <taxon>Eukaryota</taxon>
        <taxon>Metazoa</taxon>
        <taxon>Ecdysozoa</taxon>
        <taxon>Arthropoda</taxon>
        <taxon>Hexapoda</taxon>
        <taxon>Insecta</taxon>
        <taxon>Pterygota</taxon>
        <taxon>Neoptera</taxon>
        <taxon>Polyneoptera</taxon>
        <taxon>Dictyoptera</taxon>
        <taxon>Blattodea</taxon>
        <taxon>Blaberoidea</taxon>
        <taxon>Blaberidae</taxon>
        <taxon>Diplopterinae</taxon>
        <taxon>Diploptera</taxon>
    </lineage>
</organism>
<dbReference type="SUPFAM" id="SSF52058">
    <property type="entry name" value="L domain-like"/>
    <property type="match status" value="2"/>
</dbReference>
<proteinExistence type="predicted"/>
<dbReference type="Pfam" id="PF13855">
    <property type="entry name" value="LRR_8"/>
    <property type="match status" value="5"/>
</dbReference>
<evidence type="ECO:0000256" key="4">
    <source>
        <dbReference type="SAM" id="Phobius"/>
    </source>
</evidence>
<dbReference type="InterPro" id="IPR032675">
    <property type="entry name" value="LRR_dom_sf"/>
</dbReference>
<dbReference type="Gene3D" id="3.80.10.10">
    <property type="entry name" value="Ribonuclease Inhibitor"/>
    <property type="match status" value="4"/>
</dbReference>
<evidence type="ECO:0000256" key="1">
    <source>
        <dbReference type="ARBA" id="ARBA00022614"/>
    </source>
</evidence>
<dbReference type="PANTHER" id="PTHR24373:SF275">
    <property type="entry name" value="TIR DOMAIN-CONTAINING PROTEIN"/>
    <property type="match status" value="1"/>
</dbReference>
<keyword evidence="4" id="KW-0472">Membrane</keyword>
<dbReference type="SMART" id="SM00365">
    <property type="entry name" value="LRR_SD22"/>
    <property type="match status" value="5"/>
</dbReference>
<evidence type="ECO:0000256" key="3">
    <source>
        <dbReference type="ARBA" id="ARBA00022737"/>
    </source>
</evidence>
<dbReference type="PANTHER" id="PTHR24373">
    <property type="entry name" value="SLIT RELATED LEUCINE-RICH REPEAT NEURONAL PROTEIN"/>
    <property type="match status" value="1"/>
</dbReference>
<keyword evidence="3" id="KW-0677">Repeat</keyword>
<reference evidence="6" key="2">
    <citation type="submission" date="2023-05" db="EMBL/GenBank/DDBJ databases">
        <authorList>
            <person name="Fouks B."/>
        </authorList>
    </citation>
    <scope>NUCLEOTIDE SEQUENCE</scope>
    <source>
        <strain evidence="6">Stay&amp;Tobe</strain>
        <tissue evidence="6">Testes</tissue>
    </source>
</reference>
<keyword evidence="4" id="KW-0812">Transmembrane</keyword>
<keyword evidence="2 5" id="KW-0732">Signal</keyword>
<feature type="transmembrane region" description="Helical" evidence="4">
    <location>
        <begin position="578"/>
        <end position="599"/>
    </location>
</feature>
<keyword evidence="4" id="KW-1133">Transmembrane helix</keyword>
<dbReference type="SMART" id="SM00369">
    <property type="entry name" value="LRR_TYP"/>
    <property type="match status" value="15"/>
</dbReference>
<dbReference type="InterPro" id="IPR001611">
    <property type="entry name" value="Leu-rich_rpt"/>
</dbReference>
<keyword evidence="1" id="KW-0433">Leucine-rich repeat</keyword>
<sequence length="610" mass="71117">MLQVIFILLIVMKIVVTSNISCPIMCKCSNEEIYCKGLQLENFSFPNDFCPKFFTISETNLTETKTFDYDSCNLQLQHLHIINCGTLKIYPEAFDKFSNLYWLNLNGNSIHSLESEVFKGLSQIEILNIENNDIQNITFGAFIGLQRIITLSLSNNKLTFLENGLFLPLNHLKQLKITNNLLNKIKPEYFIGLLHLNKLYLNGNKIYTLQMNAFVYDCNISCEWEYEKTPLQKLQYLYLQNNFIENIERSAFKGLKHVVYVNLNGNKLNALHSNAFHGLVKLYHLDLENCTLKELNPDTFNGLNQLHKLYMSKNDFYILRSKYFEHLLKLKYLKISRNIYLIEHSIFKSTPNLTDLNLDNNRLKEIPLNVTKDLMKLEVLSLSRNKFQVLENYMFKYLCNLKILILNDNRIYLIHDVAFFGLKNLQKLSLRNNNICTLSNDTPIAYYSEKSYRKPFMKLEKLTYLDLYGNCLQNLGISVFNYLPKLWFLNLGNNRLSEVDESVIMSAKTLKNLVLHGNPLNCSCKLKKIRKWLLQNNINTSVEFGHEPLCATGIEWDKVFQSLSCVIDDKDTRFLNKFGLFMIGPSAIIILGFLSLVYTKLKKKSKRFRT</sequence>
<gene>
    <name evidence="6" type="ORF">L9F63_003817</name>
</gene>
<dbReference type="PROSITE" id="PS51450">
    <property type="entry name" value="LRR"/>
    <property type="match status" value="5"/>
</dbReference>
<evidence type="ECO:0000313" key="7">
    <source>
        <dbReference type="Proteomes" id="UP001233999"/>
    </source>
</evidence>
<dbReference type="EMBL" id="JASPKZ010007842">
    <property type="protein sequence ID" value="KAJ9581748.1"/>
    <property type="molecule type" value="Genomic_DNA"/>
</dbReference>
<dbReference type="InterPro" id="IPR050328">
    <property type="entry name" value="Dev_Immune_Receptor"/>
</dbReference>
<comment type="caution">
    <text evidence="6">The sequence shown here is derived from an EMBL/GenBank/DDBJ whole genome shotgun (WGS) entry which is preliminary data.</text>
</comment>
<name>A0AAD7ZJJ1_DIPPU</name>
<evidence type="ECO:0000256" key="5">
    <source>
        <dbReference type="SAM" id="SignalP"/>
    </source>
</evidence>
<dbReference type="FunFam" id="3.80.10.10:FF:001164">
    <property type="entry name" value="GH01279p"/>
    <property type="match status" value="1"/>
</dbReference>
<feature type="signal peptide" evidence="5">
    <location>
        <begin position="1"/>
        <end position="17"/>
    </location>
</feature>
<reference evidence="6" key="1">
    <citation type="journal article" date="2023" name="IScience">
        <title>Live-bearing cockroach genome reveals convergent evolutionary mechanisms linked to viviparity in insects and beyond.</title>
        <authorList>
            <person name="Fouks B."/>
            <person name="Harrison M.C."/>
            <person name="Mikhailova A.A."/>
            <person name="Marchal E."/>
            <person name="English S."/>
            <person name="Carruthers M."/>
            <person name="Jennings E.C."/>
            <person name="Chiamaka E.L."/>
            <person name="Frigard R.A."/>
            <person name="Pippel M."/>
            <person name="Attardo G.M."/>
            <person name="Benoit J.B."/>
            <person name="Bornberg-Bauer E."/>
            <person name="Tobe S.S."/>
        </authorList>
    </citation>
    <scope>NUCLEOTIDE SEQUENCE</scope>
    <source>
        <strain evidence="6">Stay&amp;Tobe</strain>
    </source>
</reference>